<evidence type="ECO:0000259" key="15">
    <source>
        <dbReference type="Pfam" id="PF00432"/>
    </source>
</evidence>
<evidence type="ECO:0000256" key="7">
    <source>
        <dbReference type="ARBA" id="ARBA00022723"/>
    </source>
</evidence>
<dbReference type="GO" id="GO:0006629">
    <property type="term" value="P:lipid metabolic process"/>
    <property type="evidence" value="ECO:0007669"/>
    <property type="project" value="UniProtKB-KW"/>
</dbReference>
<dbReference type="Pfam" id="PF00432">
    <property type="entry name" value="Prenyltrans"/>
    <property type="match status" value="1"/>
</dbReference>
<evidence type="ECO:0000256" key="3">
    <source>
        <dbReference type="ARBA" id="ARBA00015798"/>
    </source>
</evidence>
<keyword evidence="16" id="KW-1185">Reference proteome</keyword>
<dbReference type="PANTHER" id="PTHR11774:SF6">
    <property type="entry name" value="PROTEIN FARNESYLTRANSFERASE SUBUNIT BETA"/>
    <property type="match status" value="1"/>
</dbReference>
<keyword evidence="4" id="KW-0597">Phosphoprotein</keyword>
<keyword evidence="8" id="KW-0677">Repeat</keyword>
<evidence type="ECO:0000313" key="16">
    <source>
        <dbReference type="Proteomes" id="UP000192223"/>
    </source>
</evidence>
<dbReference type="GO" id="GO:0097354">
    <property type="term" value="P:prenylation"/>
    <property type="evidence" value="ECO:0007669"/>
    <property type="project" value="UniProtKB-UniRule"/>
</dbReference>
<comment type="function">
    <text evidence="14">Catalyzes the transfer of a farnesyl moiety from farnesyl diphosphate to a cysteine at the fourth position from the C-terminus of several proteins. The beta subunit is responsible for peptide-binding.</text>
</comment>
<dbReference type="Gene3D" id="1.50.10.20">
    <property type="match status" value="1"/>
</dbReference>
<dbReference type="InterPro" id="IPR045089">
    <property type="entry name" value="PGGT1B-like"/>
</dbReference>
<comment type="function">
    <text evidence="12">Essential subunit of the farnesyltransferase complex. Catalyzes the transfer of a farnesyl moiety from farnesyl diphosphate to a cysteine at the fourth position from the C-terminus of several proteins having the C-terminal sequence Cys-aliphatic-aliphatic-X.</text>
</comment>
<comment type="subunit">
    <text evidence="13">Heterodimer of FNTA and FNTB.</text>
</comment>
<evidence type="ECO:0000256" key="11">
    <source>
        <dbReference type="ARBA" id="ARBA00050225"/>
    </source>
</evidence>
<keyword evidence="9 14" id="KW-0862">Zinc</keyword>
<dbReference type="Proteomes" id="UP000192223">
    <property type="component" value="Unplaced"/>
</dbReference>
<dbReference type="OrthoDB" id="10261146at2759"/>
<dbReference type="FunCoup" id="A0A1W4XHW9">
    <property type="interactions" value="736"/>
</dbReference>
<dbReference type="InterPro" id="IPR026872">
    <property type="entry name" value="FTB"/>
</dbReference>
<feature type="domain" description="Prenyltransferase alpha-alpha toroid" evidence="15">
    <location>
        <begin position="56"/>
        <end position="378"/>
    </location>
</feature>
<dbReference type="SUPFAM" id="SSF48239">
    <property type="entry name" value="Terpenoid cyclases/Protein prenyltransferases"/>
    <property type="match status" value="1"/>
</dbReference>
<keyword evidence="7 14" id="KW-0479">Metal-binding</keyword>
<dbReference type="GeneID" id="108744450"/>
<protein>
    <recommendedName>
        <fullName evidence="3 14">Protein farnesyltransferase subunit beta</fullName>
        <shortName evidence="14">FTase-beta</shortName>
        <ecNumber evidence="2 14">2.5.1.58</ecNumber>
    </recommendedName>
</protein>
<dbReference type="InterPro" id="IPR001330">
    <property type="entry name" value="Prenyltrans"/>
</dbReference>
<dbReference type="RefSeq" id="XP_018335721.1">
    <property type="nucleotide sequence ID" value="XM_018480219.2"/>
</dbReference>
<evidence type="ECO:0000256" key="1">
    <source>
        <dbReference type="ARBA" id="ARBA00010497"/>
    </source>
</evidence>
<keyword evidence="6 14" id="KW-0808">Transferase</keyword>
<sequence>MDASTFVNFLRRQKFNDEGVSSITSQEQMKVEEHIFSIYRDFSLRYELDKSLPKLLKWEHAKFLITSLSNLPGTYECLDASRTWMCYWILHALSLLNIKLPEDIKDAVIEFLKKCQQPDGGFGGGPGQYSHLATTYAAVNSLCIIGSQKAYDAIDREALQKFIWDLKSPDGSFRMHRNGEVDVRGAYCAISVATLTNIHTKELFEKTANWIVSCQTYEGGFSGYPGTEAHGGYTFCGIASLILLNKGCLCDSSALLRWLVNKQMKLEGGFQGRTNKLVDGCYSFWQGAIFSLVNVLINKNNVYHSCLLLSEEALQRYILVCCQHSGGGLLDKPGKPRDIYHTCYTLSGLSVAQHSKREANIVGSSENELAETHPLYNITPDMVLKALTYFGQLEIPNTKSNL</sequence>
<evidence type="ECO:0000256" key="12">
    <source>
        <dbReference type="ARBA" id="ARBA00055850"/>
    </source>
</evidence>
<comment type="cofactor">
    <cofactor evidence="14">
        <name>Zn(2+)</name>
        <dbReference type="ChEBI" id="CHEBI:29105"/>
    </cofactor>
    <text evidence="14">Binds 1 zinc ion per subunit.</text>
</comment>
<dbReference type="GO" id="GO:0004660">
    <property type="term" value="F:protein farnesyltransferase activity"/>
    <property type="evidence" value="ECO:0007669"/>
    <property type="project" value="UniProtKB-UniRule"/>
</dbReference>
<evidence type="ECO:0000256" key="2">
    <source>
        <dbReference type="ARBA" id="ARBA00012702"/>
    </source>
</evidence>
<proteinExistence type="inferred from homology"/>
<dbReference type="AlphaFoldDB" id="A0A1W4XHW9"/>
<dbReference type="FunFam" id="1.50.10.20:FF:000007">
    <property type="entry name" value="Protein farnesyltransferase subunit beta"/>
    <property type="match status" value="1"/>
</dbReference>
<dbReference type="InterPro" id="IPR008930">
    <property type="entry name" value="Terpenoid_cyclase/PrenylTrfase"/>
</dbReference>
<dbReference type="InParanoid" id="A0A1W4XHW9"/>
<evidence type="ECO:0000256" key="8">
    <source>
        <dbReference type="ARBA" id="ARBA00022737"/>
    </source>
</evidence>
<dbReference type="EC" id="2.5.1.58" evidence="2 14"/>
<dbReference type="GO" id="GO:0005965">
    <property type="term" value="C:protein farnesyltransferase complex"/>
    <property type="evidence" value="ECO:0007669"/>
    <property type="project" value="UniProtKB-UniRule"/>
</dbReference>
<evidence type="ECO:0000256" key="5">
    <source>
        <dbReference type="ARBA" id="ARBA00022602"/>
    </source>
</evidence>
<organism evidence="16 17">
    <name type="scientific">Agrilus planipennis</name>
    <name type="common">Emerald ash borer</name>
    <name type="synonym">Agrilus marcopoli</name>
    <dbReference type="NCBI Taxonomy" id="224129"/>
    <lineage>
        <taxon>Eukaryota</taxon>
        <taxon>Metazoa</taxon>
        <taxon>Ecdysozoa</taxon>
        <taxon>Arthropoda</taxon>
        <taxon>Hexapoda</taxon>
        <taxon>Insecta</taxon>
        <taxon>Pterygota</taxon>
        <taxon>Neoptera</taxon>
        <taxon>Endopterygota</taxon>
        <taxon>Coleoptera</taxon>
        <taxon>Polyphaga</taxon>
        <taxon>Elateriformia</taxon>
        <taxon>Buprestoidea</taxon>
        <taxon>Buprestidae</taxon>
        <taxon>Agrilinae</taxon>
        <taxon>Agrilus</taxon>
    </lineage>
</organism>
<evidence type="ECO:0000256" key="13">
    <source>
        <dbReference type="ARBA" id="ARBA00064192"/>
    </source>
</evidence>
<comment type="catalytic activity">
    <reaction evidence="11">
        <text>L-cysteinyl-[protein] + (2E,6E)-farnesyl diphosphate = S-(2E,6E)-farnesyl-L-cysteinyl-[protein] + diphosphate</text>
        <dbReference type="Rhea" id="RHEA:13345"/>
        <dbReference type="Rhea" id="RHEA-COMP:10131"/>
        <dbReference type="Rhea" id="RHEA-COMP:11535"/>
        <dbReference type="ChEBI" id="CHEBI:29950"/>
        <dbReference type="ChEBI" id="CHEBI:33019"/>
        <dbReference type="ChEBI" id="CHEBI:86019"/>
        <dbReference type="ChEBI" id="CHEBI:175763"/>
        <dbReference type="EC" id="2.5.1.58"/>
    </reaction>
</comment>
<dbReference type="STRING" id="224129.A0A1W4XHW9"/>
<evidence type="ECO:0000256" key="4">
    <source>
        <dbReference type="ARBA" id="ARBA00022553"/>
    </source>
</evidence>
<evidence type="ECO:0000256" key="9">
    <source>
        <dbReference type="ARBA" id="ARBA00022833"/>
    </source>
</evidence>
<reference evidence="17" key="1">
    <citation type="submission" date="2025-08" db="UniProtKB">
        <authorList>
            <consortium name="RefSeq"/>
        </authorList>
    </citation>
    <scope>IDENTIFICATION</scope>
    <source>
        <tissue evidence="17">Entire body</tissue>
    </source>
</reference>
<name>A0A1W4XHW9_AGRPL</name>
<dbReference type="GO" id="GO:0008270">
    <property type="term" value="F:zinc ion binding"/>
    <property type="evidence" value="ECO:0007669"/>
    <property type="project" value="UniProtKB-UniRule"/>
</dbReference>
<evidence type="ECO:0000256" key="6">
    <source>
        <dbReference type="ARBA" id="ARBA00022679"/>
    </source>
</evidence>
<evidence type="ECO:0000256" key="10">
    <source>
        <dbReference type="ARBA" id="ARBA00023098"/>
    </source>
</evidence>
<keyword evidence="10" id="KW-0443">Lipid metabolism</keyword>
<dbReference type="KEGG" id="apln:108744450"/>
<gene>
    <name evidence="17" type="primary">LOC108744450</name>
</gene>
<dbReference type="CDD" id="cd02893">
    <property type="entry name" value="FTase"/>
    <property type="match status" value="1"/>
</dbReference>
<comment type="subunit">
    <text evidence="14">Heterodimer of an alpha and a beta subunit.</text>
</comment>
<evidence type="ECO:0000313" key="17">
    <source>
        <dbReference type="RefSeq" id="XP_018335721.1"/>
    </source>
</evidence>
<dbReference type="CTD" id="2342"/>
<comment type="similarity">
    <text evidence="1 14">Belongs to the protein prenyltransferase subunit beta family.</text>
</comment>
<dbReference type="PANTHER" id="PTHR11774">
    <property type="entry name" value="GERANYLGERANYL TRANSFERASE TYPE BETA SUBUNIT"/>
    <property type="match status" value="1"/>
</dbReference>
<keyword evidence="5 14" id="KW-0637">Prenyltransferase</keyword>
<accession>A0A1W4XHW9</accession>
<evidence type="ECO:0000256" key="14">
    <source>
        <dbReference type="RuleBase" id="RU365056"/>
    </source>
</evidence>